<reference evidence="1 2" key="1">
    <citation type="journal article" date="2018" name="Microbiome">
        <title>Fine metagenomic profile of the Mediterranean stratified and mixed water columns revealed by assembly and recruitment.</title>
        <authorList>
            <person name="Haro-Moreno J.M."/>
            <person name="Lopez-Perez M."/>
            <person name="De La Torre J.R."/>
            <person name="Picazo A."/>
            <person name="Camacho A."/>
            <person name="Rodriguez-Valera F."/>
        </authorList>
    </citation>
    <scope>NUCLEOTIDE SEQUENCE [LARGE SCALE GENOMIC DNA]</scope>
    <source>
        <strain evidence="1">MED-G78</strain>
    </source>
</reference>
<comment type="caution">
    <text evidence="1">The sequence shown here is derived from an EMBL/GenBank/DDBJ whole genome shotgun (WGS) entry which is preliminary data.</text>
</comment>
<dbReference type="EMBL" id="QOPI01000018">
    <property type="protein sequence ID" value="RCL44013.1"/>
    <property type="molecule type" value="Genomic_DNA"/>
</dbReference>
<gene>
    <name evidence="1" type="ORF">DBW92_03510</name>
</gene>
<evidence type="ECO:0000313" key="1">
    <source>
        <dbReference type="EMBL" id="RCL44013.1"/>
    </source>
</evidence>
<protein>
    <submittedName>
        <fullName evidence="1">Uncharacterized protein</fullName>
    </submittedName>
</protein>
<name>A0A368C395_9GAMM</name>
<dbReference type="Proteomes" id="UP000252915">
    <property type="component" value="Unassembled WGS sequence"/>
</dbReference>
<sequence length="265" mass="29475">MNNLKYTSIFSITAILIIASCSNNSMDQETASAEAAPVSYYNQFLPCVAGPDASPENMRKLISEWNQLEAMSADLVWAGGYAPKGESNGQDNGWWELQWTSKEAADAGWEVWMASEEAQTWDIKNDPILECDNSVVSSWTFTAPGAESPDFDFSYFATETYPCNLNDGKSSEDLMAVAQKYDNWVAENGTAEAYFYGIYEALDDDAMFDFLWLNFHQSFDGLEAGNANFAEKGGDMQASFDEVASCRAPDLYDSYEFRNLMSEAS</sequence>
<dbReference type="AlphaFoldDB" id="A0A368C395"/>
<accession>A0A368C395</accession>
<proteinExistence type="predicted"/>
<dbReference type="PROSITE" id="PS51257">
    <property type="entry name" value="PROKAR_LIPOPROTEIN"/>
    <property type="match status" value="1"/>
</dbReference>
<organism evidence="1 2">
    <name type="scientific">SAR86 cluster bacterium</name>
    <dbReference type="NCBI Taxonomy" id="2030880"/>
    <lineage>
        <taxon>Bacteria</taxon>
        <taxon>Pseudomonadati</taxon>
        <taxon>Pseudomonadota</taxon>
        <taxon>Gammaproteobacteria</taxon>
        <taxon>SAR86 cluster</taxon>
    </lineage>
</organism>
<evidence type="ECO:0000313" key="2">
    <source>
        <dbReference type="Proteomes" id="UP000252915"/>
    </source>
</evidence>